<protein>
    <submittedName>
        <fullName evidence="2">Uncharacterized protein</fullName>
    </submittedName>
</protein>
<comment type="caution">
    <text evidence="2">The sequence shown here is derived from an EMBL/GenBank/DDBJ whole genome shotgun (WGS) entry which is preliminary data.</text>
</comment>
<evidence type="ECO:0000256" key="1">
    <source>
        <dbReference type="SAM" id="MobiDB-lite"/>
    </source>
</evidence>
<feature type="region of interest" description="Disordered" evidence="1">
    <location>
        <begin position="117"/>
        <end position="157"/>
    </location>
</feature>
<dbReference type="EMBL" id="JAFJYH010000210">
    <property type="protein sequence ID" value="KAG4415722.1"/>
    <property type="molecule type" value="Genomic_DNA"/>
</dbReference>
<evidence type="ECO:0000313" key="2">
    <source>
        <dbReference type="EMBL" id="KAG4415722.1"/>
    </source>
</evidence>
<name>A0A8H7W570_9HELO</name>
<organism evidence="2 3">
    <name type="scientific">Cadophora malorum</name>
    <dbReference type="NCBI Taxonomy" id="108018"/>
    <lineage>
        <taxon>Eukaryota</taxon>
        <taxon>Fungi</taxon>
        <taxon>Dikarya</taxon>
        <taxon>Ascomycota</taxon>
        <taxon>Pezizomycotina</taxon>
        <taxon>Leotiomycetes</taxon>
        <taxon>Helotiales</taxon>
        <taxon>Ploettnerulaceae</taxon>
        <taxon>Cadophora</taxon>
    </lineage>
</organism>
<proteinExistence type="predicted"/>
<keyword evidence="3" id="KW-1185">Reference proteome</keyword>
<feature type="compositionally biased region" description="Low complexity" evidence="1">
    <location>
        <begin position="25"/>
        <end position="43"/>
    </location>
</feature>
<evidence type="ECO:0000313" key="3">
    <source>
        <dbReference type="Proteomes" id="UP000664132"/>
    </source>
</evidence>
<dbReference type="Proteomes" id="UP000664132">
    <property type="component" value="Unassembled WGS sequence"/>
</dbReference>
<feature type="region of interest" description="Disordered" evidence="1">
    <location>
        <begin position="17"/>
        <end position="43"/>
    </location>
</feature>
<accession>A0A8H7W570</accession>
<sequence length="337" mass="37052">MTSPTPAYPELWRVSHANLLDEGPESSSEARSPSSPSPYPEIVSSASWNAHEDLNLVIHLEATDLERKELSGDSMPSVSADDVLDSKLTGGGQIAIGSPGLFAKKVLDPLLSAEPSTGIMQASGGNGQQPGSLQGSNGTQASPSQSSSLPSMGQMQSRIPRPISTASMNPANPSRFVGRHTSPHAVHCCGFRFHTEPLDISAFRRKLLLQAAHLSQWTNFRSTRLKDLPTPLRSGDWVYEVRQSSILPNGMMQQRYFGSFYGGDSDTEVPWSLATDPYELTELFHFRRVSSLQLDVQCLLPGHFHMSILVWMKIAEFRDFADVLRAETFMQRGYIGF</sequence>
<feature type="compositionally biased region" description="Low complexity" evidence="1">
    <location>
        <begin position="136"/>
        <end position="157"/>
    </location>
</feature>
<reference evidence="2" key="1">
    <citation type="submission" date="2021-02" db="EMBL/GenBank/DDBJ databases">
        <title>Genome sequence Cadophora malorum strain M34.</title>
        <authorList>
            <person name="Stefanovic E."/>
            <person name="Vu D."/>
            <person name="Scully C."/>
            <person name="Dijksterhuis J."/>
            <person name="Roader J."/>
            <person name="Houbraken J."/>
        </authorList>
    </citation>
    <scope>NUCLEOTIDE SEQUENCE</scope>
    <source>
        <strain evidence="2">M34</strain>
    </source>
</reference>
<dbReference type="OrthoDB" id="10470715at2759"/>
<dbReference type="AlphaFoldDB" id="A0A8H7W570"/>
<gene>
    <name evidence="2" type="ORF">IFR04_011135</name>
</gene>